<dbReference type="EMBL" id="JAHRHJ020000009">
    <property type="protein sequence ID" value="KAH9302946.1"/>
    <property type="molecule type" value="Genomic_DNA"/>
</dbReference>
<protein>
    <submittedName>
        <fullName evidence="1">Uncharacterized protein</fullName>
    </submittedName>
</protein>
<dbReference type="AlphaFoldDB" id="A0AA38CKG3"/>
<sequence>MEKTLKAIDLHQKGDISSTLRLLNTKVDDVSTHMRKVDKSLENTTRYVSTCPDIPKIVSKEVIDVVQPLIIQTEDTRKYIASKLGTTHKIVQNSLHQLHESNVELSHKVDHVQESVSHIPEIVPQIDKNLENTKKLEEVEPDWSQKVSWKEVDNISGSSTCHKNVLSEHTPLFITNKRKPDKGSVSMAKLLPKEAVSMVLMEETSRASTSEPLHHT</sequence>
<gene>
    <name evidence="1" type="ORF">KI387_014529</name>
</gene>
<comment type="caution">
    <text evidence="1">The sequence shown here is derived from an EMBL/GenBank/DDBJ whole genome shotgun (WGS) entry which is preliminary data.</text>
</comment>
<dbReference type="Proteomes" id="UP000824469">
    <property type="component" value="Unassembled WGS sequence"/>
</dbReference>
<accession>A0AA38CKG3</accession>
<evidence type="ECO:0000313" key="2">
    <source>
        <dbReference type="Proteomes" id="UP000824469"/>
    </source>
</evidence>
<organism evidence="1 2">
    <name type="scientific">Taxus chinensis</name>
    <name type="common">Chinese yew</name>
    <name type="synonym">Taxus wallichiana var. chinensis</name>
    <dbReference type="NCBI Taxonomy" id="29808"/>
    <lineage>
        <taxon>Eukaryota</taxon>
        <taxon>Viridiplantae</taxon>
        <taxon>Streptophyta</taxon>
        <taxon>Embryophyta</taxon>
        <taxon>Tracheophyta</taxon>
        <taxon>Spermatophyta</taxon>
        <taxon>Pinopsida</taxon>
        <taxon>Pinidae</taxon>
        <taxon>Conifers II</taxon>
        <taxon>Cupressales</taxon>
        <taxon>Taxaceae</taxon>
        <taxon>Taxus</taxon>
    </lineage>
</organism>
<proteinExistence type="predicted"/>
<feature type="non-terminal residue" evidence="1">
    <location>
        <position position="216"/>
    </location>
</feature>
<keyword evidence="2" id="KW-1185">Reference proteome</keyword>
<reference evidence="1 2" key="1">
    <citation type="journal article" date="2021" name="Nat. Plants">
        <title>The Taxus genome provides insights into paclitaxel biosynthesis.</title>
        <authorList>
            <person name="Xiong X."/>
            <person name="Gou J."/>
            <person name="Liao Q."/>
            <person name="Li Y."/>
            <person name="Zhou Q."/>
            <person name="Bi G."/>
            <person name="Li C."/>
            <person name="Du R."/>
            <person name="Wang X."/>
            <person name="Sun T."/>
            <person name="Guo L."/>
            <person name="Liang H."/>
            <person name="Lu P."/>
            <person name="Wu Y."/>
            <person name="Zhang Z."/>
            <person name="Ro D.K."/>
            <person name="Shang Y."/>
            <person name="Huang S."/>
            <person name="Yan J."/>
        </authorList>
    </citation>
    <scope>NUCLEOTIDE SEQUENCE [LARGE SCALE GENOMIC DNA]</scope>
    <source>
        <strain evidence="1">Ta-2019</strain>
    </source>
</reference>
<evidence type="ECO:0000313" key="1">
    <source>
        <dbReference type="EMBL" id="KAH9302946.1"/>
    </source>
</evidence>
<name>A0AA38CKG3_TAXCH</name>